<feature type="domain" description="Phage capsid-like C-terminal" evidence="2">
    <location>
        <begin position="100"/>
        <end position="236"/>
    </location>
</feature>
<dbReference type="AlphaFoldDB" id="A0A401UUG0"/>
<gene>
    <name evidence="3" type="primary">cps_1</name>
    <name evidence="3" type="ORF">Ctaglu_48130</name>
</gene>
<proteinExistence type="predicted"/>
<sequence>MGIKSKDLIMQELKDNLVAAGKSTDEGAFAQAFTPFAEAIQENIMEEFKTYQQTADSNILTKRGVHQLTAEETKFYQSVIGAMQSADPRQAFTTLPSAYPETVIDNVIADIKAAHPLLAAINFTNTTILSKMIVNKQGAQLAVWGPINSEITKELEGSIGTLDLTLCKLSAFMPISKDMLAVGPVWVDAYVRSVLSEAIALATETAIITGDGKDMPIGMDKNVSEGVTVTGGKYPLKTKMVVSDLKPKTFGAIAGKLAIAPNDKTRPVNNILMVVNPADYFTKIFPAITVRALDGSYVYNSFPYPTTVIQSTAVAKDTAIFGLADKYFMGIGAGTNGGKIEYSDEFKFLEDQRVYLSKLYGNGKADDDNAFILADISKMSEAILEVAVVGTVNTKAAV</sequence>
<dbReference type="NCBIfam" id="TIGR01554">
    <property type="entry name" value="major_cap_HK97"/>
    <property type="match status" value="1"/>
</dbReference>
<evidence type="ECO:0000259" key="2">
    <source>
        <dbReference type="Pfam" id="PF05065"/>
    </source>
</evidence>
<dbReference type="Pfam" id="PF05065">
    <property type="entry name" value="Phage_capsid"/>
    <property type="match status" value="1"/>
</dbReference>
<evidence type="ECO:0000313" key="3">
    <source>
        <dbReference type="EMBL" id="GCD13190.1"/>
    </source>
</evidence>
<dbReference type="InterPro" id="IPR024455">
    <property type="entry name" value="Phage_capsid"/>
</dbReference>
<comment type="subcellular location">
    <subcellularLocation>
        <location evidence="1">Virion</location>
    </subcellularLocation>
</comment>
<evidence type="ECO:0000313" key="4">
    <source>
        <dbReference type="Proteomes" id="UP000287872"/>
    </source>
</evidence>
<dbReference type="Proteomes" id="UP000287872">
    <property type="component" value="Unassembled WGS sequence"/>
</dbReference>
<name>A0A401UUG0_9CLOT</name>
<protein>
    <submittedName>
        <fullName evidence="3">Major capsid protein</fullName>
    </submittedName>
</protein>
<dbReference type="InterPro" id="IPR054612">
    <property type="entry name" value="Phage_capsid-like_C"/>
</dbReference>
<reference evidence="3 4" key="1">
    <citation type="submission" date="2018-11" db="EMBL/GenBank/DDBJ databases">
        <title>Genome sequencing and assembly of Clostridium tagluense strain A121.</title>
        <authorList>
            <person name="Murakami T."/>
            <person name="Segawa T."/>
            <person name="Shcherbakova V.A."/>
            <person name="Mori H."/>
            <person name="Yoshimura Y."/>
        </authorList>
    </citation>
    <scope>NUCLEOTIDE SEQUENCE [LARGE SCALE GENOMIC DNA]</scope>
    <source>
        <strain evidence="3 4">A121</strain>
    </source>
</reference>
<comment type="caution">
    <text evidence="3">The sequence shown here is derived from an EMBL/GenBank/DDBJ whole genome shotgun (WGS) entry which is preliminary data.</text>
</comment>
<dbReference type="SUPFAM" id="SSF56563">
    <property type="entry name" value="Major capsid protein gp5"/>
    <property type="match status" value="1"/>
</dbReference>
<dbReference type="RefSeq" id="WP_233439942.1">
    <property type="nucleotide sequence ID" value="NZ_BHYK01000066.1"/>
</dbReference>
<evidence type="ECO:0000256" key="1">
    <source>
        <dbReference type="ARBA" id="ARBA00004328"/>
    </source>
</evidence>
<keyword evidence="4" id="KW-1185">Reference proteome</keyword>
<organism evidence="3 4">
    <name type="scientific">Clostridium tagluense</name>
    <dbReference type="NCBI Taxonomy" id="360422"/>
    <lineage>
        <taxon>Bacteria</taxon>
        <taxon>Bacillati</taxon>
        <taxon>Bacillota</taxon>
        <taxon>Clostridia</taxon>
        <taxon>Eubacteriales</taxon>
        <taxon>Clostridiaceae</taxon>
        <taxon>Clostridium</taxon>
    </lineage>
</organism>
<accession>A0A401UUG0</accession>
<dbReference type="EMBL" id="BHYK01000066">
    <property type="protein sequence ID" value="GCD13190.1"/>
    <property type="molecule type" value="Genomic_DNA"/>
</dbReference>